<dbReference type="Pfam" id="PF07525">
    <property type="entry name" value="SOCS_box"/>
    <property type="match status" value="1"/>
</dbReference>
<evidence type="ECO:0000259" key="5">
    <source>
        <dbReference type="PROSITE" id="PS50225"/>
    </source>
</evidence>
<dbReference type="STRING" id="38654.A0A1U7S728"/>
<comment type="pathway">
    <text evidence="1">Protein modification; protein ubiquitination.</text>
</comment>
<accession>A0A1U7S728</accession>
<name>A0A1U7S728_ALLSI</name>
<proteinExistence type="predicted"/>
<dbReference type="FunFam" id="1.10.750.20:FF:000001">
    <property type="entry name" value="Ankyrin repeat and SOCS box containing 1"/>
    <property type="match status" value="1"/>
</dbReference>
<dbReference type="PROSITE" id="PS50225">
    <property type="entry name" value="SOCS"/>
    <property type="match status" value="1"/>
</dbReference>
<feature type="repeat" description="ANK" evidence="4">
    <location>
        <begin position="227"/>
        <end position="259"/>
    </location>
</feature>
<keyword evidence="3 4" id="KW-0040">ANK repeat</keyword>
<reference evidence="7" key="1">
    <citation type="submission" date="2025-08" db="UniProtKB">
        <authorList>
            <consortium name="RefSeq"/>
        </authorList>
    </citation>
    <scope>IDENTIFICATION</scope>
</reference>
<dbReference type="InterPro" id="IPR002110">
    <property type="entry name" value="Ankyrin_rpt"/>
</dbReference>
<dbReference type="CDD" id="cd03723">
    <property type="entry name" value="SOCS_ASB4_ASB18"/>
    <property type="match status" value="1"/>
</dbReference>
<dbReference type="GO" id="GO:0035556">
    <property type="term" value="P:intracellular signal transduction"/>
    <property type="evidence" value="ECO:0007669"/>
    <property type="project" value="InterPro"/>
</dbReference>
<dbReference type="PROSITE" id="PS50088">
    <property type="entry name" value="ANK_REPEAT"/>
    <property type="match status" value="4"/>
</dbReference>
<dbReference type="SUPFAM" id="SSF158235">
    <property type="entry name" value="SOCS box-like"/>
    <property type="match status" value="1"/>
</dbReference>
<evidence type="ECO:0000256" key="4">
    <source>
        <dbReference type="PROSITE-ProRule" id="PRU00023"/>
    </source>
</evidence>
<dbReference type="PANTHER" id="PTHR24171:SF10">
    <property type="entry name" value="ANKYRIN REPEAT DOMAIN-CONTAINING PROTEIN 29-LIKE"/>
    <property type="match status" value="1"/>
</dbReference>
<evidence type="ECO:0000256" key="2">
    <source>
        <dbReference type="ARBA" id="ARBA00022737"/>
    </source>
</evidence>
<dbReference type="eggNOG" id="KOG0504">
    <property type="taxonomic scope" value="Eukaryota"/>
</dbReference>
<keyword evidence="6" id="KW-1185">Reference proteome</keyword>
<dbReference type="InParanoid" id="A0A1U7S728"/>
<dbReference type="PROSITE" id="PS50297">
    <property type="entry name" value="ANK_REP_REGION"/>
    <property type="match status" value="4"/>
</dbReference>
<dbReference type="GO" id="GO:0031436">
    <property type="term" value="C:BRCA1-BARD1 complex"/>
    <property type="evidence" value="ECO:0007669"/>
    <property type="project" value="TreeGrafter"/>
</dbReference>
<dbReference type="Proteomes" id="UP000189705">
    <property type="component" value="Unplaced"/>
</dbReference>
<organism evidence="6 7">
    <name type="scientific">Alligator sinensis</name>
    <name type="common">Chinese alligator</name>
    <dbReference type="NCBI Taxonomy" id="38654"/>
    <lineage>
        <taxon>Eukaryota</taxon>
        <taxon>Metazoa</taxon>
        <taxon>Chordata</taxon>
        <taxon>Craniata</taxon>
        <taxon>Vertebrata</taxon>
        <taxon>Euteleostomi</taxon>
        <taxon>Archelosauria</taxon>
        <taxon>Archosauria</taxon>
        <taxon>Crocodylia</taxon>
        <taxon>Alligatoridae</taxon>
        <taxon>Alligatorinae</taxon>
        <taxon>Alligator</taxon>
    </lineage>
</organism>
<evidence type="ECO:0000313" key="6">
    <source>
        <dbReference type="Proteomes" id="UP000189705"/>
    </source>
</evidence>
<dbReference type="GeneID" id="102383479"/>
<keyword evidence="2" id="KW-0677">Repeat</keyword>
<dbReference type="KEGG" id="asn:102383479"/>
<dbReference type="SUPFAM" id="SSF48403">
    <property type="entry name" value="Ankyrin repeat"/>
    <property type="match status" value="1"/>
</dbReference>
<feature type="repeat" description="ANK" evidence="4">
    <location>
        <begin position="193"/>
        <end position="225"/>
    </location>
</feature>
<gene>
    <name evidence="7" type="primary">ASB18</name>
</gene>
<dbReference type="PANTHER" id="PTHR24171">
    <property type="entry name" value="ANKYRIN REPEAT DOMAIN-CONTAINING PROTEIN 39-RELATED"/>
    <property type="match status" value="1"/>
</dbReference>
<dbReference type="SMART" id="SM00248">
    <property type="entry name" value="ANK"/>
    <property type="match status" value="6"/>
</dbReference>
<dbReference type="GO" id="GO:0004842">
    <property type="term" value="F:ubiquitin-protein transferase activity"/>
    <property type="evidence" value="ECO:0007669"/>
    <property type="project" value="TreeGrafter"/>
</dbReference>
<feature type="repeat" description="ANK" evidence="4">
    <location>
        <begin position="301"/>
        <end position="333"/>
    </location>
</feature>
<dbReference type="InterPro" id="IPR036036">
    <property type="entry name" value="SOCS_box-like_dom_sf"/>
</dbReference>
<dbReference type="Gene3D" id="1.25.40.20">
    <property type="entry name" value="Ankyrin repeat-containing domain"/>
    <property type="match status" value="1"/>
</dbReference>
<sequence length="475" mass="53512">MFPTSKVLKKSSFDCIPDHPLNSDLVKKLKYALETGNKKTVTDLICTKVKHVNATIELSNDDWMKEPSAQLHPLVLVGDLRNLQVLIDKYYEDVNVVFEINKDELEWQVKSQASFGLSGLWSLEYKRELTTPLCIAASHGHTTCLRHLLFWRADPNLAPGSLSALHEACAGGHTDCVELLLEHKANPNLLSDEGLAPLHLCTKQNTLGCAKLLVKYGAKVDLPSEDTQETPLHIAAKHGLYEHAHLYLRYGANVDKKNSQEETALSVTCGQGKNVEDQEIYLQMCRLLIMYGADVNTTDEEQKSPLHKACKNANYSLVQFLLQTKADVNAIDYNGSSPMACVLQTAAFKQELRPHLTVQTLLNYGSQKIWPTAFVKVLRSCASVPEIIEILFNSYSQIPIPEKWIEAIPEEIFQRHITFYESVFKLSCRARCLQHLCRFAIRKKFGHQCHSLIPLLPVPKSLQNYLLLEPEGILL</sequence>
<dbReference type="GO" id="GO:0085020">
    <property type="term" value="P:protein K6-linked ubiquitination"/>
    <property type="evidence" value="ECO:0007669"/>
    <property type="project" value="TreeGrafter"/>
</dbReference>
<dbReference type="RefSeq" id="XP_006032405.1">
    <property type="nucleotide sequence ID" value="XM_006032343.2"/>
</dbReference>
<dbReference type="Gene3D" id="1.10.750.20">
    <property type="entry name" value="SOCS box"/>
    <property type="match status" value="1"/>
</dbReference>
<dbReference type="SMART" id="SM00969">
    <property type="entry name" value="SOCS_box"/>
    <property type="match status" value="1"/>
</dbReference>
<dbReference type="Pfam" id="PF12796">
    <property type="entry name" value="Ank_2"/>
    <property type="match status" value="2"/>
</dbReference>
<feature type="domain" description="SOCS box" evidence="5">
    <location>
        <begin position="429"/>
        <end position="466"/>
    </location>
</feature>
<dbReference type="AlphaFoldDB" id="A0A1U7S728"/>
<protein>
    <submittedName>
        <fullName evidence="7">Ankyrin repeat and SOCS box protein 18 isoform X3</fullName>
    </submittedName>
</protein>
<evidence type="ECO:0000256" key="3">
    <source>
        <dbReference type="ARBA" id="ARBA00023043"/>
    </source>
</evidence>
<dbReference type="InterPro" id="IPR001496">
    <property type="entry name" value="SOCS_box"/>
</dbReference>
<evidence type="ECO:0000313" key="7">
    <source>
        <dbReference type="RefSeq" id="XP_006032405.1"/>
    </source>
</evidence>
<dbReference type="UniPathway" id="UPA00143"/>
<evidence type="ECO:0000256" key="1">
    <source>
        <dbReference type="ARBA" id="ARBA00004906"/>
    </source>
</evidence>
<dbReference type="Pfam" id="PF00023">
    <property type="entry name" value="Ank"/>
    <property type="match status" value="1"/>
</dbReference>
<dbReference type="OrthoDB" id="366390at2759"/>
<dbReference type="InterPro" id="IPR036770">
    <property type="entry name" value="Ankyrin_rpt-contain_sf"/>
</dbReference>
<dbReference type="CTD" id="401036"/>
<dbReference type="GO" id="GO:0070531">
    <property type="term" value="C:BRCA1-A complex"/>
    <property type="evidence" value="ECO:0007669"/>
    <property type="project" value="TreeGrafter"/>
</dbReference>
<feature type="repeat" description="ANK" evidence="4">
    <location>
        <begin position="160"/>
        <end position="192"/>
    </location>
</feature>